<gene>
    <name evidence="2" type="ORF">RFM51_27175</name>
</gene>
<organism evidence="2 3">
    <name type="scientific">Mesorhizobium australafricanum</name>
    <dbReference type="NCBI Taxonomy" id="3072311"/>
    <lineage>
        <taxon>Bacteria</taxon>
        <taxon>Pseudomonadati</taxon>
        <taxon>Pseudomonadota</taxon>
        <taxon>Alphaproteobacteria</taxon>
        <taxon>Hyphomicrobiales</taxon>
        <taxon>Phyllobacteriaceae</taxon>
        <taxon>Mesorhizobium</taxon>
    </lineage>
</organism>
<dbReference type="RefSeq" id="WP_320217248.1">
    <property type="nucleotide sequence ID" value="NZ_JAVIIS010000058.1"/>
</dbReference>
<keyword evidence="3" id="KW-1185">Reference proteome</keyword>
<feature type="region of interest" description="Disordered" evidence="1">
    <location>
        <begin position="74"/>
        <end position="93"/>
    </location>
</feature>
<protein>
    <submittedName>
        <fullName evidence="2">Uncharacterized protein</fullName>
    </submittedName>
</protein>
<accession>A0ABU4X7M5</accession>
<dbReference type="EMBL" id="JAVIIS010000058">
    <property type="protein sequence ID" value="MDX8443255.1"/>
    <property type="molecule type" value="Genomic_DNA"/>
</dbReference>
<proteinExistence type="predicted"/>
<reference evidence="2 3" key="1">
    <citation type="submission" date="2023-08" db="EMBL/GenBank/DDBJ databases">
        <title>Implementing the SeqCode for naming new Mesorhizobium species isolated from Vachellia karroo root nodules.</title>
        <authorList>
            <person name="Van Lill M."/>
        </authorList>
    </citation>
    <scope>NUCLEOTIDE SEQUENCE [LARGE SCALE GENOMIC DNA]</scope>
    <source>
        <strain evidence="2 3">VK3E</strain>
    </source>
</reference>
<evidence type="ECO:0000256" key="1">
    <source>
        <dbReference type="SAM" id="MobiDB-lite"/>
    </source>
</evidence>
<evidence type="ECO:0000313" key="3">
    <source>
        <dbReference type="Proteomes" id="UP001272097"/>
    </source>
</evidence>
<evidence type="ECO:0000313" key="2">
    <source>
        <dbReference type="EMBL" id="MDX8443255.1"/>
    </source>
</evidence>
<comment type="caution">
    <text evidence="2">The sequence shown here is derived from an EMBL/GenBank/DDBJ whole genome shotgun (WGS) entry which is preliminary data.</text>
</comment>
<name>A0ABU4X7M5_9HYPH</name>
<dbReference type="Proteomes" id="UP001272097">
    <property type="component" value="Unassembled WGS sequence"/>
</dbReference>
<sequence length="135" mass="15137">MATKRVPPTPIAADATIADMIETLDKPVEYVRRVLEKLERCKRIHGDAQVRVGVRGRAEAPNYLIEYVREDAKTRERTTHQDAAYSGSTHRELAPHHIEAAANWSPEEMNITAVSALIGRLRNPRAPSSRVSNED</sequence>